<protein>
    <submittedName>
        <fullName evidence="1">Uncharacterized protein</fullName>
    </submittedName>
</protein>
<dbReference type="InParanoid" id="A0A0G4GTG1"/>
<organism evidence="1 2">
    <name type="scientific">Vitrella brassicaformis (strain CCMP3155)</name>
    <dbReference type="NCBI Taxonomy" id="1169540"/>
    <lineage>
        <taxon>Eukaryota</taxon>
        <taxon>Sar</taxon>
        <taxon>Alveolata</taxon>
        <taxon>Colpodellida</taxon>
        <taxon>Vitrellaceae</taxon>
        <taxon>Vitrella</taxon>
    </lineage>
</organism>
<keyword evidence="2" id="KW-1185">Reference proteome</keyword>
<dbReference type="Proteomes" id="UP000041254">
    <property type="component" value="Unassembled WGS sequence"/>
</dbReference>
<evidence type="ECO:0000313" key="2">
    <source>
        <dbReference type="Proteomes" id="UP000041254"/>
    </source>
</evidence>
<evidence type="ECO:0000313" key="1">
    <source>
        <dbReference type="EMBL" id="CEM34062.1"/>
    </source>
</evidence>
<dbReference type="EMBL" id="CDMY01000802">
    <property type="protein sequence ID" value="CEM34062.1"/>
    <property type="molecule type" value="Genomic_DNA"/>
</dbReference>
<proteinExistence type="predicted"/>
<gene>
    <name evidence="1" type="ORF">Vbra_10291</name>
</gene>
<name>A0A0G4GTG1_VITBC</name>
<reference evidence="1 2" key="1">
    <citation type="submission" date="2014-11" db="EMBL/GenBank/DDBJ databases">
        <authorList>
            <person name="Zhu J."/>
            <person name="Qi W."/>
            <person name="Song R."/>
        </authorList>
    </citation>
    <scope>NUCLEOTIDE SEQUENCE [LARGE SCALE GENOMIC DNA]</scope>
</reference>
<accession>A0A0G4GTG1</accession>
<sequence length="121" mass="14120">MMRRPGYPCITGGAIVRLYNFPTVTFKNDGPMRFCVSILSMERFLHHLPPAAKEALEAMERERHQTRTRRVSRIFGLPHADVIDDDIRSVEWCHAYEQFIVDRLRRLPVKPPPYIPVDTSD</sequence>
<dbReference type="VEuPathDB" id="CryptoDB:Vbra_10291"/>
<dbReference type="AlphaFoldDB" id="A0A0G4GTG1"/>